<dbReference type="PANTHER" id="PTHR30503">
    <property type="entry name" value="INNER MEMBRANE PROTEIN YEDI"/>
    <property type="match status" value="1"/>
</dbReference>
<comment type="caution">
    <text evidence="2">The sequence shown here is derived from an EMBL/GenBank/DDBJ whole genome shotgun (WGS) entry which is preliminary data.</text>
</comment>
<keyword evidence="1" id="KW-1133">Transmembrane helix</keyword>
<feature type="transmembrane region" description="Helical" evidence="1">
    <location>
        <begin position="174"/>
        <end position="196"/>
    </location>
</feature>
<dbReference type="OrthoDB" id="9814178at2"/>
<dbReference type="PIRSF" id="PIRSF016660">
    <property type="entry name" value="YedI"/>
    <property type="match status" value="1"/>
</dbReference>
<organism evidence="2 3">
    <name type="scientific">Camelimonas lactis</name>
    <dbReference type="NCBI Taxonomy" id="659006"/>
    <lineage>
        <taxon>Bacteria</taxon>
        <taxon>Pseudomonadati</taxon>
        <taxon>Pseudomonadota</taxon>
        <taxon>Alphaproteobacteria</taxon>
        <taxon>Hyphomicrobiales</taxon>
        <taxon>Chelatococcaceae</taxon>
        <taxon>Camelimonas</taxon>
    </lineage>
</organism>
<keyword evidence="1" id="KW-0472">Membrane</keyword>
<dbReference type="RefSeq" id="WP_132001251.1">
    <property type="nucleotide sequence ID" value="NZ_JBHUNN010000002.1"/>
</dbReference>
<protein>
    <recommendedName>
        <fullName evidence="4">Inner membrane protein YedI</fullName>
    </recommendedName>
</protein>
<name>A0A4R2GXX3_9HYPH</name>
<keyword evidence="3" id="KW-1185">Reference proteome</keyword>
<dbReference type="EMBL" id="SLWL01000001">
    <property type="protein sequence ID" value="TCO15835.1"/>
    <property type="molecule type" value="Genomic_DNA"/>
</dbReference>
<sequence length="321" mass="32366">MSGLLALLDDVAALTRLTAASLDDIAANAAKAGSKTLGVVIDDAAVTPAYVNGVHASRELPMIGRIALGSLRNKVALAPALLFLNWFYPPAITALLLVGGAYLCFEGAEKIWHALAPGADHAVSEDMSSGDPASLEQARVKGAIKTDFILSAEIMTVALSVITTPSPWLQAAALLAVGAMVTAGVYGAVAVIVKLDDAGLFMARSGRFAPTRALGRLMVKSLPFVLGALSAIGTAAMLWVGGSIVLHSLHVFGLHAPADVIARISAATGALAPGPAGPAVTWLAGAALDGVAGLALGLALVPLASRVAAPMLRLLGGKKPG</sequence>
<evidence type="ECO:0000256" key="1">
    <source>
        <dbReference type="SAM" id="Phobius"/>
    </source>
</evidence>
<reference evidence="2 3" key="1">
    <citation type="submission" date="2019-03" db="EMBL/GenBank/DDBJ databases">
        <title>Genomic Encyclopedia of Type Strains, Phase IV (KMG-IV): sequencing the most valuable type-strain genomes for metagenomic binning, comparative biology and taxonomic classification.</title>
        <authorList>
            <person name="Goeker M."/>
        </authorList>
    </citation>
    <scope>NUCLEOTIDE SEQUENCE [LARGE SCALE GENOMIC DNA]</scope>
    <source>
        <strain evidence="2 3">DSM 22958</strain>
    </source>
</reference>
<evidence type="ECO:0008006" key="4">
    <source>
        <dbReference type="Google" id="ProtNLM"/>
    </source>
</evidence>
<dbReference type="GO" id="GO:0005886">
    <property type="term" value="C:plasma membrane"/>
    <property type="evidence" value="ECO:0007669"/>
    <property type="project" value="TreeGrafter"/>
</dbReference>
<dbReference type="PANTHER" id="PTHR30503:SF3">
    <property type="entry name" value="INNER MEMBRANE PROTEIN YEDI"/>
    <property type="match status" value="1"/>
</dbReference>
<feature type="transmembrane region" description="Helical" evidence="1">
    <location>
        <begin position="86"/>
        <end position="105"/>
    </location>
</feature>
<feature type="transmembrane region" description="Helical" evidence="1">
    <location>
        <begin position="217"/>
        <end position="240"/>
    </location>
</feature>
<feature type="transmembrane region" description="Helical" evidence="1">
    <location>
        <begin position="279"/>
        <end position="304"/>
    </location>
</feature>
<dbReference type="InterPro" id="IPR008526">
    <property type="entry name" value="YedI"/>
</dbReference>
<dbReference type="Pfam" id="PF05661">
    <property type="entry name" value="DUF808"/>
    <property type="match status" value="1"/>
</dbReference>
<evidence type="ECO:0000313" key="2">
    <source>
        <dbReference type="EMBL" id="TCO15835.1"/>
    </source>
</evidence>
<keyword evidence="1" id="KW-0812">Transmembrane</keyword>
<dbReference type="AlphaFoldDB" id="A0A4R2GXX3"/>
<gene>
    <name evidence="2" type="ORF">EV666_10183</name>
</gene>
<proteinExistence type="predicted"/>
<accession>A0A4R2GXX3</accession>
<dbReference type="Proteomes" id="UP000294881">
    <property type="component" value="Unassembled WGS sequence"/>
</dbReference>
<evidence type="ECO:0000313" key="3">
    <source>
        <dbReference type="Proteomes" id="UP000294881"/>
    </source>
</evidence>